<reference evidence="3" key="1">
    <citation type="journal article" date="2013" name="Nature">
        <title>Draft genome of the wheat A-genome progenitor Triticum urartu.</title>
        <authorList>
            <person name="Ling H.Q."/>
            <person name="Zhao S."/>
            <person name="Liu D."/>
            <person name="Wang J."/>
            <person name="Sun H."/>
            <person name="Zhang C."/>
            <person name="Fan H."/>
            <person name="Li D."/>
            <person name="Dong L."/>
            <person name="Tao Y."/>
            <person name="Gao C."/>
            <person name="Wu H."/>
            <person name="Li Y."/>
            <person name="Cui Y."/>
            <person name="Guo X."/>
            <person name="Zheng S."/>
            <person name="Wang B."/>
            <person name="Yu K."/>
            <person name="Liang Q."/>
            <person name="Yang W."/>
            <person name="Lou X."/>
            <person name="Chen J."/>
            <person name="Feng M."/>
            <person name="Jian J."/>
            <person name="Zhang X."/>
            <person name="Luo G."/>
            <person name="Jiang Y."/>
            <person name="Liu J."/>
            <person name="Wang Z."/>
            <person name="Sha Y."/>
            <person name="Zhang B."/>
            <person name="Wu H."/>
            <person name="Tang D."/>
            <person name="Shen Q."/>
            <person name="Xue P."/>
            <person name="Zou S."/>
            <person name="Wang X."/>
            <person name="Liu X."/>
            <person name="Wang F."/>
            <person name="Yang Y."/>
            <person name="An X."/>
            <person name="Dong Z."/>
            <person name="Zhang K."/>
            <person name="Zhang X."/>
            <person name="Luo M.C."/>
            <person name="Dvorak J."/>
            <person name="Tong Y."/>
            <person name="Wang J."/>
            <person name="Yang H."/>
            <person name="Li Z."/>
            <person name="Wang D."/>
            <person name="Zhang A."/>
            <person name="Wang J."/>
        </authorList>
    </citation>
    <scope>NUCLEOTIDE SEQUENCE</scope>
    <source>
        <strain evidence="3">cv. G1812</strain>
    </source>
</reference>
<dbReference type="EnsemblPlants" id="TuG1812G0300002956.01.T02">
    <property type="protein sequence ID" value="TuG1812G0300002956.01.T02"/>
    <property type="gene ID" value="TuG1812G0300002956.01"/>
</dbReference>
<feature type="compositionally biased region" description="Basic and acidic residues" evidence="1">
    <location>
        <begin position="158"/>
        <end position="172"/>
    </location>
</feature>
<feature type="compositionally biased region" description="Basic residues" evidence="1">
    <location>
        <begin position="74"/>
        <end position="97"/>
    </location>
</feature>
<sequence>MAAASARAPSRAASSVGTAAGVLLALAVLLTGDCGGFPVHRRQLRADRRQPPCAGAGVDAAPVDQDQQGEALRRRPARPARLPRHGRGVRDRHRQRARPGDGELHGGAGVAPAARGAAPPRRRAHHLHHRRQRGVQGQRHRPAGQPPARHALGAPGARDARPAGPRERDHRALAGHHGRLLPALRRRVRPGRRGAPAAVPQVPVGDEGPVPHQLLPVLRLQGRPGARAAGLRALPAQCRRHGPQHGAQLRQHAVRAGGRRLLGHQGAGAHGRGRQGLRDRVAVPGRPRRGGRHAAARRDLHREPAEEDRDEAGHAAAAGGAHRRLRLRALQREPQARPGVGA</sequence>
<evidence type="ECO:0000256" key="1">
    <source>
        <dbReference type="SAM" id="MobiDB-lite"/>
    </source>
</evidence>
<feature type="region of interest" description="Disordered" evidence="1">
    <location>
        <begin position="48"/>
        <end position="173"/>
    </location>
</feature>
<proteinExistence type="predicted"/>
<accession>A0A8R7TW56</accession>
<dbReference type="Gramene" id="TuG1812G0300002956.01.T02">
    <property type="protein sequence ID" value="TuG1812G0300002956.01.T02"/>
    <property type="gene ID" value="TuG1812G0300002956.01"/>
</dbReference>
<protein>
    <submittedName>
        <fullName evidence="2">Uncharacterized protein</fullName>
    </submittedName>
</protein>
<name>A0A8R7TW56_TRIUA</name>
<dbReference type="AlphaFoldDB" id="A0A8R7TW56"/>
<reference evidence="2" key="2">
    <citation type="submission" date="2018-03" db="EMBL/GenBank/DDBJ databases">
        <title>The Triticum urartu genome reveals the dynamic nature of wheat genome evolution.</title>
        <authorList>
            <person name="Ling H."/>
            <person name="Ma B."/>
            <person name="Shi X."/>
            <person name="Liu H."/>
            <person name="Dong L."/>
            <person name="Sun H."/>
            <person name="Cao Y."/>
            <person name="Gao Q."/>
            <person name="Zheng S."/>
            <person name="Li Y."/>
            <person name="Yu Y."/>
            <person name="Du H."/>
            <person name="Qi M."/>
            <person name="Li Y."/>
            <person name="Yu H."/>
            <person name="Cui Y."/>
            <person name="Wang N."/>
            <person name="Chen C."/>
            <person name="Wu H."/>
            <person name="Zhao Y."/>
            <person name="Zhang J."/>
            <person name="Li Y."/>
            <person name="Zhou W."/>
            <person name="Zhang B."/>
            <person name="Hu W."/>
            <person name="Eijk M."/>
            <person name="Tang J."/>
            <person name="Witsenboer H."/>
            <person name="Zhao S."/>
            <person name="Li Z."/>
            <person name="Zhang A."/>
            <person name="Wang D."/>
            <person name="Liang C."/>
        </authorList>
    </citation>
    <scope>NUCLEOTIDE SEQUENCE [LARGE SCALE GENOMIC DNA]</scope>
    <source>
        <strain evidence="2">cv. G1812</strain>
    </source>
</reference>
<organism evidence="2 3">
    <name type="scientific">Triticum urartu</name>
    <name type="common">Red wild einkorn</name>
    <name type="synonym">Crithodium urartu</name>
    <dbReference type="NCBI Taxonomy" id="4572"/>
    <lineage>
        <taxon>Eukaryota</taxon>
        <taxon>Viridiplantae</taxon>
        <taxon>Streptophyta</taxon>
        <taxon>Embryophyta</taxon>
        <taxon>Tracheophyta</taxon>
        <taxon>Spermatophyta</taxon>
        <taxon>Magnoliopsida</taxon>
        <taxon>Liliopsida</taxon>
        <taxon>Poales</taxon>
        <taxon>Poaceae</taxon>
        <taxon>BOP clade</taxon>
        <taxon>Pooideae</taxon>
        <taxon>Triticodae</taxon>
        <taxon>Triticeae</taxon>
        <taxon>Triticinae</taxon>
        <taxon>Triticum</taxon>
    </lineage>
</organism>
<keyword evidence="3" id="KW-1185">Reference proteome</keyword>
<dbReference type="Proteomes" id="UP000015106">
    <property type="component" value="Chromosome 3"/>
</dbReference>
<evidence type="ECO:0000313" key="2">
    <source>
        <dbReference type="EnsemblPlants" id="TuG1812G0300002956.01.T02"/>
    </source>
</evidence>
<feature type="region of interest" description="Disordered" evidence="1">
    <location>
        <begin position="263"/>
        <end position="342"/>
    </location>
</feature>
<feature type="compositionally biased region" description="Basic residues" evidence="1">
    <location>
        <begin position="286"/>
        <end position="295"/>
    </location>
</feature>
<gene>
    <name evidence="2" type="primary">LOC125544395</name>
</gene>
<feature type="compositionally biased region" description="Low complexity" evidence="1">
    <location>
        <begin position="110"/>
        <end position="119"/>
    </location>
</feature>
<feature type="compositionally biased region" description="Basic residues" evidence="1">
    <location>
        <begin position="120"/>
        <end position="142"/>
    </location>
</feature>
<evidence type="ECO:0000313" key="3">
    <source>
        <dbReference type="Proteomes" id="UP000015106"/>
    </source>
</evidence>
<reference evidence="2" key="3">
    <citation type="submission" date="2022-06" db="UniProtKB">
        <authorList>
            <consortium name="EnsemblPlants"/>
        </authorList>
    </citation>
    <scope>IDENTIFICATION</scope>
</reference>